<protein>
    <recommendedName>
        <fullName evidence="2">GST N-terminal domain-containing protein</fullName>
    </recommendedName>
</protein>
<dbReference type="PANTHER" id="PTHR43968">
    <property type="match status" value="1"/>
</dbReference>
<dbReference type="PANTHER" id="PTHR43968:SF6">
    <property type="entry name" value="GLUTATHIONE S-TRANSFERASE OMEGA"/>
    <property type="match status" value="1"/>
</dbReference>
<dbReference type="Pfam" id="PF13410">
    <property type="entry name" value="GST_C_2"/>
    <property type="match status" value="2"/>
</dbReference>
<dbReference type="CDD" id="cd03043">
    <property type="entry name" value="GST_N_1"/>
    <property type="match status" value="1"/>
</dbReference>
<dbReference type="AlphaFoldDB" id="A0A0G4L671"/>
<proteinExistence type="inferred from homology"/>
<dbReference type="PROSITE" id="PS50404">
    <property type="entry name" value="GST_NTER"/>
    <property type="match status" value="1"/>
</dbReference>
<dbReference type="InterPro" id="IPR040079">
    <property type="entry name" value="Glutathione_S-Trfase"/>
</dbReference>
<dbReference type="CDD" id="cd03194">
    <property type="entry name" value="GST_C_3"/>
    <property type="match status" value="2"/>
</dbReference>
<dbReference type="Gene3D" id="1.20.1050.10">
    <property type="match status" value="2"/>
</dbReference>
<name>A0A0G4L671_VERLO</name>
<dbReference type="Gene3D" id="3.40.30.10">
    <property type="entry name" value="Glutaredoxin"/>
    <property type="match status" value="1"/>
</dbReference>
<evidence type="ECO:0000256" key="1">
    <source>
        <dbReference type="ARBA" id="ARBA00007409"/>
    </source>
</evidence>
<gene>
    <name evidence="3" type="ORF">BN1723_002392</name>
</gene>
<feature type="non-terminal residue" evidence="3">
    <location>
        <position position="333"/>
    </location>
</feature>
<dbReference type="InterPro" id="IPR036282">
    <property type="entry name" value="Glutathione-S-Trfase_C_sf"/>
</dbReference>
<feature type="domain" description="GST N-terminal" evidence="2">
    <location>
        <begin position="2"/>
        <end position="83"/>
    </location>
</feature>
<dbReference type="InterPro" id="IPR036249">
    <property type="entry name" value="Thioredoxin-like_sf"/>
</dbReference>
<evidence type="ECO:0000259" key="2">
    <source>
        <dbReference type="PROSITE" id="PS50404"/>
    </source>
</evidence>
<dbReference type="Pfam" id="PF13409">
    <property type="entry name" value="GST_N_2"/>
    <property type="match status" value="1"/>
</dbReference>
<comment type="similarity">
    <text evidence="1">Belongs to the GST superfamily.</text>
</comment>
<dbReference type="Proteomes" id="UP000045706">
    <property type="component" value="Unassembled WGS sequence"/>
</dbReference>
<sequence length="333" mass="36428">MATLYIGNKRYSSWSMRPWVLMKALNIPFDEKIFFFAPTIRQLAFDAFSPSGKVPTLALADGTVVHDSLAIVEYLAEDHPAAWPRDRAARAYARCAAAEMHAGFPALRSQCGMNVGLRVDVGVPDDALRRDLDRIDALWTEGLTRFGGPWLAGADFTAVDAFFAPVASRLQTYGLVLSADADAYARRLLAHPAVAQWVRCAAAEMHSGFPALRSQCGMNVGLRVDVGVPDDALRRDLDRIDALWTEGLTRFAGPWLAGADFTAVDAFFAPVASRLQTYGLALSADADAYARRLLAHPAVAQWVAEGLEETARCEMHEADVVRDGRKIVEDLCK</sequence>
<dbReference type="InterPro" id="IPR050983">
    <property type="entry name" value="GST_Omega/HSP26"/>
</dbReference>
<reference evidence="4" key="1">
    <citation type="submission" date="2015-05" db="EMBL/GenBank/DDBJ databases">
        <authorList>
            <person name="Fogelqvist Johan"/>
        </authorList>
    </citation>
    <scope>NUCLEOTIDE SEQUENCE [LARGE SCALE GENOMIC DNA]</scope>
</reference>
<evidence type="ECO:0000313" key="4">
    <source>
        <dbReference type="Proteomes" id="UP000045706"/>
    </source>
</evidence>
<evidence type="ECO:0000313" key="3">
    <source>
        <dbReference type="EMBL" id="CRK17240.1"/>
    </source>
</evidence>
<dbReference type="SFLD" id="SFLDS00019">
    <property type="entry name" value="Glutathione_Transferase_(cytos"/>
    <property type="match status" value="1"/>
</dbReference>
<dbReference type="SUPFAM" id="SSF47616">
    <property type="entry name" value="GST C-terminal domain-like"/>
    <property type="match status" value="2"/>
</dbReference>
<dbReference type="InterPro" id="IPR004045">
    <property type="entry name" value="Glutathione_S-Trfase_N"/>
</dbReference>
<dbReference type="SUPFAM" id="SSF52833">
    <property type="entry name" value="Thioredoxin-like"/>
    <property type="match status" value="1"/>
</dbReference>
<accession>A0A0G4L671</accession>
<dbReference type="EMBL" id="CVQI01007779">
    <property type="protein sequence ID" value="CRK17240.1"/>
    <property type="molecule type" value="Genomic_DNA"/>
</dbReference>
<dbReference type="GO" id="GO:0005737">
    <property type="term" value="C:cytoplasm"/>
    <property type="evidence" value="ECO:0007669"/>
    <property type="project" value="TreeGrafter"/>
</dbReference>
<organism evidence="3 4">
    <name type="scientific">Verticillium longisporum</name>
    <name type="common">Verticillium dahliae var. longisporum</name>
    <dbReference type="NCBI Taxonomy" id="100787"/>
    <lineage>
        <taxon>Eukaryota</taxon>
        <taxon>Fungi</taxon>
        <taxon>Dikarya</taxon>
        <taxon>Ascomycota</taxon>
        <taxon>Pezizomycotina</taxon>
        <taxon>Sordariomycetes</taxon>
        <taxon>Hypocreomycetidae</taxon>
        <taxon>Glomerellales</taxon>
        <taxon>Plectosphaerellaceae</taxon>
        <taxon>Verticillium</taxon>
    </lineage>
</organism>